<evidence type="ECO:0000259" key="1">
    <source>
        <dbReference type="SMART" id="SM00479"/>
    </source>
</evidence>
<evidence type="ECO:0000313" key="3">
    <source>
        <dbReference type="Proteomes" id="UP000619534"/>
    </source>
</evidence>
<dbReference type="PANTHER" id="PTHR30231">
    <property type="entry name" value="DNA POLYMERASE III SUBUNIT EPSILON"/>
    <property type="match status" value="1"/>
</dbReference>
<dbReference type="PANTHER" id="PTHR30231:SF41">
    <property type="entry name" value="DNA POLYMERASE III SUBUNIT EPSILON"/>
    <property type="match status" value="1"/>
</dbReference>
<dbReference type="RefSeq" id="WP_062441042.1">
    <property type="nucleotide sequence ID" value="NZ_BMCJ01000002.1"/>
</dbReference>
<dbReference type="InterPro" id="IPR036397">
    <property type="entry name" value="RNaseH_sf"/>
</dbReference>
<gene>
    <name evidence="2" type="ORF">GCM10007216_10700</name>
</gene>
<reference evidence="3" key="1">
    <citation type="journal article" date="2019" name="Int. J. Syst. Evol. Microbiol.">
        <title>The Global Catalogue of Microorganisms (GCM) 10K type strain sequencing project: providing services to taxonomists for standard genome sequencing and annotation.</title>
        <authorList>
            <consortium name="The Broad Institute Genomics Platform"/>
            <consortium name="The Broad Institute Genome Sequencing Center for Infectious Disease"/>
            <person name="Wu L."/>
            <person name="Ma J."/>
        </authorList>
    </citation>
    <scope>NUCLEOTIDE SEQUENCE [LARGE SCALE GENOMIC DNA]</scope>
    <source>
        <strain evidence="3">CCM 7282</strain>
    </source>
</reference>
<sequence length="219" mass="25170">MIKRAKRFHFDLQEGIPLSTRLEDVNFQVVDTEATGFNVQKEDRMIELAAVPVRKLQVEKEKAYQTYVNPDREIPDKIVRLTGIQDRDVQSAPNAYQVINRFSNITEENAVTCLIGHHIQFDITLMKCELSREGYKFVKPRAVDTVSLLRYLFPTEGGKDLMDYAAMLGTKVFERHTALGDTLTTAYLFCEAIRMIQERGHGTWGDLLQVTAVKSRMFY</sequence>
<protein>
    <recommendedName>
        <fullName evidence="1">Exonuclease domain-containing protein</fullName>
    </recommendedName>
</protein>
<dbReference type="EMBL" id="BMCJ01000002">
    <property type="protein sequence ID" value="GGC82033.1"/>
    <property type="molecule type" value="Genomic_DNA"/>
</dbReference>
<keyword evidence="3" id="KW-1185">Reference proteome</keyword>
<organism evidence="2 3">
    <name type="scientific">Thalassobacillus devorans</name>
    <dbReference type="NCBI Taxonomy" id="279813"/>
    <lineage>
        <taxon>Bacteria</taxon>
        <taxon>Bacillati</taxon>
        <taxon>Bacillota</taxon>
        <taxon>Bacilli</taxon>
        <taxon>Bacillales</taxon>
        <taxon>Bacillaceae</taxon>
        <taxon>Thalassobacillus</taxon>
    </lineage>
</organism>
<comment type="caution">
    <text evidence="2">The sequence shown here is derived from an EMBL/GenBank/DDBJ whole genome shotgun (WGS) entry which is preliminary data.</text>
</comment>
<dbReference type="InterPro" id="IPR012337">
    <property type="entry name" value="RNaseH-like_sf"/>
</dbReference>
<feature type="domain" description="Exonuclease" evidence="1">
    <location>
        <begin position="26"/>
        <end position="198"/>
    </location>
</feature>
<dbReference type="SUPFAM" id="SSF53098">
    <property type="entry name" value="Ribonuclease H-like"/>
    <property type="match status" value="1"/>
</dbReference>
<dbReference type="Gene3D" id="3.30.420.10">
    <property type="entry name" value="Ribonuclease H-like superfamily/Ribonuclease H"/>
    <property type="match status" value="1"/>
</dbReference>
<dbReference type="InterPro" id="IPR013520">
    <property type="entry name" value="Ribonucl_H"/>
</dbReference>
<accession>A0ABQ1NRI3</accession>
<dbReference type="CDD" id="cd06127">
    <property type="entry name" value="DEDDh"/>
    <property type="match status" value="1"/>
</dbReference>
<dbReference type="SMART" id="SM00479">
    <property type="entry name" value="EXOIII"/>
    <property type="match status" value="1"/>
</dbReference>
<evidence type="ECO:0000313" key="2">
    <source>
        <dbReference type="EMBL" id="GGC82033.1"/>
    </source>
</evidence>
<dbReference type="Pfam" id="PF00929">
    <property type="entry name" value="RNase_T"/>
    <property type="match status" value="1"/>
</dbReference>
<name>A0ABQ1NRI3_9BACI</name>
<dbReference type="Proteomes" id="UP000619534">
    <property type="component" value="Unassembled WGS sequence"/>
</dbReference>
<proteinExistence type="predicted"/>